<feature type="domain" description="HTH myb-type" evidence="9">
    <location>
        <begin position="240"/>
        <end position="295"/>
    </location>
</feature>
<dbReference type="AlphaFoldDB" id="A0A8T2RR63"/>
<organism evidence="10 11">
    <name type="scientific">Ceratopteris richardii</name>
    <name type="common">Triangle waterfern</name>
    <dbReference type="NCBI Taxonomy" id="49495"/>
    <lineage>
        <taxon>Eukaryota</taxon>
        <taxon>Viridiplantae</taxon>
        <taxon>Streptophyta</taxon>
        <taxon>Embryophyta</taxon>
        <taxon>Tracheophyta</taxon>
        <taxon>Polypodiopsida</taxon>
        <taxon>Polypodiidae</taxon>
        <taxon>Polypodiales</taxon>
        <taxon>Pteridineae</taxon>
        <taxon>Pteridaceae</taxon>
        <taxon>Parkerioideae</taxon>
        <taxon>Ceratopteris</taxon>
    </lineage>
</organism>
<evidence type="ECO:0000256" key="7">
    <source>
        <dbReference type="SAM" id="MobiDB-lite"/>
    </source>
</evidence>
<feature type="domain" description="HTH myb-type" evidence="9">
    <location>
        <begin position="296"/>
        <end position="346"/>
    </location>
</feature>
<dbReference type="InterPro" id="IPR001005">
    <property type="entry name" value="SANT/Myb"/>
</dbReference>
<keyword evidence="11" id="KW-1185">Reference proteome</keyword>
<dbReference type="PROSITE" id="PS51294">
    <property type="entry name" value="HTH_MYB"/>
    <property type="match status" value="2"/>
</dbReference>
<accession>A0A8T2RR63</accession>
<comment type="caution">
    <text evidence="10">The sequence shown here is derived from an EMBL/GenBank/DDBJ whole genome shotgun (WGS) entry which is preliminary data.</text>
</comment>
<gene>
    <name evidence="10" type="ORF">KP509_25G066200</name>
</gene>
<comment type="subcellular location">
    <subcellularLocation>
        <location evidence="1">Nucleus</location>
    </subcellularLocation>
</comment>
<dbReference type="SMART" id="SM00717">
    <property type="entry name" value="SANT"/>
    <property type="match status" value="2"/>
</dbReference>
<evidence type="ECO:0000259" key="9">
    <source>
        <dbReference type="PROSITE" id="PS51294"/>
    </source>
</evidence>
<evidence type="ECO:0000256" key="6">
    <source>
        <dbReference type="ARBA" id="ARBA00023242"/>
    </source>
</evidence>
<evidence type="ECO:0000256" key="3">
    <source>
        <dbReference type="ARBA" id="ARBA00023015"/>
    </source>
</evidence>
<reference evidence="10" key="1">
    <citation type="submission" date="2021-08" db="EMBL/GenBank/DDBJ databases">
        <title>WGS assembly of Ceratopteris richardii.</title>
        <authorList>
            <person name="Marchant D.B."/>
            <person name="Chen G."/>
            <person name="Jenkins J."/>
            <person name="Shu S."/>
            <person name="Leebens-Mack J."/>
            <person name="Grimwood J."/>
            <person name="Schmutz J."/>
            <person name="Soltis P."/>
            <person name="Soltis D."/>
            <person name="Chen Z.-H."/>
        </authorList>
    </citation>
    <scope>NUCLEOTIDE SEQUENCE</scope>
    <source>
        <strain evidence="10">Whitten #5841</strain>
        <tissue evidence="10">Leaf</tissue>
    </source>
</reference>
<evidence type="ECO:0000313" key="10">
    <source>
        <dbReference type="EMBL" id="KAH7298946.1"/>
    </source>
</evidence>
<sequence length="587" mass="65904">MLFQESSFHSVNMNYPLTTSKQRLPAHRKPIGNTLANDRPGDVEKHMISTTPQDHKAQFICRYSGENHTDHHRAACQIDGEGVSLELKVFGKVITEKRDMVSQSSSQIKERTRCSMSEMVAVSEVCDAPMINPPLQPKILSHYEDPQSLESSTGYDCGSNEEDKDNSYRKARTNGSGNTDEVLDTTDSTSSKSVDDYVGMIALEEDPSRRSDVAHSQDSSAARDGGTDMDGMEGCVSGEHTKLARGHWRPAEDEKLKELVSQYGPQNWNLIAEKLEGRSGKSCRLRWFNQLDPRINRRPFTEEEEDRLLAAHHVYGNKWAMIARMFPGRTDNAVKNHWHVIMARIWRERTRGSFSPLDSSSNSVGRRAIDMAPCQSQPHHFMFNSANQRTLPRSSSNTLLFGSSYDSHSQFLHTRHWPRQNWQDHTLSTAYTQPANPFSLARHSLINVGVETPKDGSTSSTASTTSYQCIQQQMQLTHLHLDHPRLTLGLQPIQGPSIHAEERTKKRSKLEVFHNKSPTHYIGNDTCTPTSLSTEPYSREPCEGFRPSTDESVQEIKTLPFPSDGSIHLTGDGSSVQLIDFLGVGTL</sequence>
<dbReference type="PANTHER" id="PTHR45614">
    <property type="entry name" value="MYB PROTEIN-RELATED"/>
    <property type="match status" value="1"/>
</dbReference>
<dbReference type="Proteomes" id="UP000825935">
    <property type="component" value="Chromosome 25"/>
</dbReference>
<evidence type="ECO:0000256" key="4">
    <source>
        <dbReference type="ARBA" id="ARBA00023125"/>
    </source>
</evidence>
<dbReference type="PROSITE" id="PS50090">
    <property type="entry name" value="MYB_LIKE"/>
    <property type="match status" value="2"/>
</dbReference>
<dbReference type="OrthoDB" id="2143914at2759"/>
<evidence type="ECO:0000256" key="2">
    <source>
        <dbReference type="ARBA" id="ARBA00022737"/>
    </source>
</evidence>
<dbReference type="EMBL" id="CM035430">
    <property type="protein sequence ID" value="KAH7298946.1"/>
    <property type="molecule type" value="Genomic_DNA"/>
</dbReference>
<dbReference type="InterPro" id="IPR017930">
    <property type="entry name" value="Myb_dom"/>
</dbReference>
<keyword evidence="5" id="KW-0804">Transcription</keyword>
<dbReference type="PANTHER" id="PTHR45614:SF150">
    <property type="entry name" value="MYB-LIKE DNA-BINDING DOMAIN CONTAINING PROTEIN, EXPRESSED"/>
    <property type="match status" value="1"/>
</dbReference>
<feature type="compositionally biased region" description="Basic and acidic residues" evidence="7">
    <location>
        <begin position="206"/>
        <end position="215"/>
    </location>
</feature>
<keyword evidence="4" id="KW-0238">DNA-binding</keyword>
<name>A0A8T2RR63_CERRI</name>
<dbReference type="SUPFAM" id="SSF46689">
    <property type="entry name" value="Homeodomain-like"/>
    <property type="match status" value="1"/>
</dbReference>
<keyword evidence="3" id="KW-0805">Transcription regulation</keyword>
<dbReference type="Pfam" id="PF13921">
    <property type="entry name" value="Myb_DNA-bind_6"/>
    <property type="match status" value="1"/>
</dbReference>
<dbReference type="CDD" id="cd00167">
    <property type="entry name" value="SANT"/>
    <property type="match status" value="2"/>
</dbReference>
<feature type="region of interest" description="Disordered" evidence="7">
    <location>
        <begin position="146"/>
        <end position="235"/>
    </location>
</feature>
<dbReference type="InterPro" id="IPR050560">
    <property type="entry name" value="MYB_TF"/>
</dbReference>
<proteinExistence type="predicted"/>
<evidence type="ECO:0000256" key="1">
    <source>
        <dbReference type="ARBA" id="ARBA00004123"/>
    </source>
</evidence>
<keyword evidence="6" id="KW-0539">Nucleus</keyword>
<evidence type="ECO:0000256" key="5">
    <source>
        <dbReference type="ARBA" id="ARBA00023163"/>
    </source>
</evidence>
<evidence type="ECO:0000259" key="8">
    <source>
        <dbReference type="PROSITE" id="PS50090"/>
    </source>
</evidence>
<dbReference type="Gene3D" id="1.10.10.60">
    <property type="entry name" value="Homeodomain-like"/>
    <property type="match status" value="2"/>
</dbReference>
<dbReference type="InterPro" id="IPR009057">
    <property type="entry name" value="Homeodomain-like_sf"/>
</dbReference>
<dbReference type="GO" id="GO:0000981">
    <property type="term" value="F:DNA-binding transcription factor activity, RNA polymerase II-specific"/>
    <property type="evidence" value="ECO:0007669"/>
    <property type="project" value="TreeGrafter"/>
</dbReference>
<feature type="domain" description="Myb-like" evidence="8">
    <location>
        <begin position="292"/>
        <end position="342"/>
    </location>
</feature>
<protein>
    <submittedName>
        <fullName evidence="10">Uncharacterized protein</fullName>
    </submittedName>
</protein>
<dbReference type="GO" id="GO:0000978">
    <property type="term" value="F:RNA polymerase II cis-regulatory region sequence-specific DNA binding"/>
    <property type="evidence" value="ECO:0007669"/>
    <property type="project" value="TreeGrafter"/>
</dbReference>
<dbReference type="GO" id="GO:0005634">
    <property type="term" value="C:nucleus"/>
    <property type="evidence" value="ECO:0007669"/>
    <property type="project" value="UniProtKB-SubCell"/>
</dbReference>
<keyword evidence="2" id="KW-0677">Repeat</keyword>
<dbReference type="FunFam" id="1.10.10.60:FF:000060">
    <property type="entry name" value="MYB transcription factor"/>
    <property type="match status" value="1"/>
</dbReference>
<evidence type="ECO:0000313" key="11">
    <source>
        <dbReference type="Proteomes" id="UP000825935"/>
    </source>
</evidence>
<feature type="domain" description="Myb-like" evidence="8">
    <location>
        <begin position="240"/>
        <end position="291"/>
    </location>
</feature>